<keyword evidence="3" id="KW-1185">Reference proteome</keyword>
<comment type="caution">
    <text evidence="2">The sequence shown here is derived from an EMBL/GenBank/DDBJ whole genome shotgun (WGS) entry which is preliminary data.</text>
</comment>
<evidence type="ECO:0000313" key="3">
    <source>
        <dbReference type="Proteomes" id="UP001372338"/>
    </source>
</evidence>
<name>A0AAN9FDJ0_CROPI</name>
<feature type="compositionally biased region" description="Acidic residues" evidence="1">
    <location>
        <begin position="116"/>
        <end position="142"/>
    </location>
</feature>
<organism evidence="2 3">
    <name type="scientific">Crotalaria pallida</name>
    <name type="common">Smooth rattlebox</name>
    <name type="synonym">Crotalaria striata</name>
    <dbReference type="NCBI Taxonomy" id="3830"/>
    <lineage>
        <taxon>Eukaryota</taxon>
        <taxon>Viridiplantae</taxon>
        <taxon>Streptophyta</taxon>
        <taxon>Embryophyta</taxon>
        <taxon>Tracheophyta</taxon>
        <taxon>Spermatophyta</taxon>
        <taxon>Magnoliopsida</taxon>
        <taxon>eudicotyledons</taxon>
        <taxon>Gunneridae</taxon>
        <taxon>Pentapetalae</taxon>
        <taxon>rosids</taxon>
        <taxon>fabids</taxon>
        <taxon>Fabales</taxon>
        <taxon>Fabaceae</taxon>
        <taxon>Papilionoideae</taxon>
        <taxon>50 kb inversion clade</taxon>
        <taxon>genistoids sensu lato</taxon>
        <taxon>core genistoids</taxon>
        <taxon>Crotalarieae</taxon>
        <taxon>Crotalaria</taxon>
    </lineage>
</organism>
<dbReference type="Proteomes" id="UP001372338">
    <property type="component" value="Unassembled WGS sequence"/>
</dbReference>
<evidence type="ECO:0000313" key="2">
    <source>
        <dbReference type="EMBL" id="KAK7274349.1"/>
    </source>
</evidence>
<feature type="region of interest" description="Disordered" evidence="1">
    <location>
        <begin position="113"/>
        <end position="142"/>
    </location>
</feature>
<gene>
    <name evidence="2" type="ORF">RIF29_15434</name>
</gene>
<accession>A0AAN9FDJ0</accession>
<protein>
    <submittedName>
        <fullName evidence="2">Uncharacterized protein</fullName>
    </submittedName>
</protein>
<proteinExistence type="predicted"/>
<evidence type="ECO:0000256" key="1">
    <source>
        <dbReference type="SAM" id="MobiDB-lite"/>
    </source>
</evidence>
<dbReference type="EMBL" id="JAYWIO010000003">
    <property type="protein sequence ID" value="KAK7274349.1"/>
    <property type="molecule type" value="Genomic_DNA"/>
</dbReference>
<reference evidence="2 3" key="1">
    <citation type="submission" date="2024-01" db="EMBL/GenBank/DDBJ databases">
        <title>The genomes of 5 underutilized Papilionoideae crops provide insights into root nodulation and disease resistanc.</title>
        <authorList>
            <person name="Yuan L."/>
        </authorList>
    </citation>
    <scope>NUCLEOTIDE SEQUENCE [LARGE SCALE GENOMIC DNA]</scope>
    <source>
        <strain evidence="2">ZHUSHIDOU_FW_LH</strain>
        <tissue evidence="2">Leaf</tissue>
    </source>
</reference>
<dbReference type="AlphaFoldDB" id="A0AAN9FDJ0"/>
<sequence length="142" mass="15726">MKGAEGAPTAGYYLNPQFQFGLEHGSNVAWETLDGATKLLLFWDKSQSFGSPQAQKAWSKMNPGTAYPVVGVKVAPATEEVAIFVEDGKEVLFRPCLWLRCLAPRMTSLACGPQFESEEEEDLEELPIPDVYESDDDQVSMF</sequence>